<accession>A0A511X4L8</accession>
<evidence type="ECO:0000313" key="4">
    <source>
        <dbReference type="EMBL" id="GEN57889.1"/>
    </source>
</evidence>
<dbReference type="GO" id="GO:0008758">
    <property type="term" value="F:UDP-2,3-diacylglucosamine hydrolase activity"/>
    <property type="evidence" value="ECO:0007669"/>
    <property type="project" value="TreeGrafter"/>
</dbReference>
<dbReference type="InterPro" id="IPR029052">
    <property type="entry name" value="Metallo-depent_PP-like"/>
</dbReference>
<evidence type="ECO:0000313" key="5">
    <source>
        <dbReference type="Proteomes" id="UP000321400"/>
    </source>
</evidence>
<evidence type="ECO:0000259" key="3">
    <source>
        <dbReference type="Pfam" id="PF00149"/>
    </source>
</evidence>
<dbReference type="PANTHER" id="PTHR31302">
    <property type="entry name" value="TRANSMEMBRANE PROTEIN WITH METALLOPHOSPHOESTERASE DOMAIN-RELATED"/>
    <property type="match status" value="1"/>
</dbReference>
<sequence length="278" mass="30865">MKRMKWFLFFVGVLIISIWLYRGNTIIEVTELRIESDSLPESFNGFKIAHVSDLHNATFGEGNASLLALLKAQEPDMIAVTGDVIDSRRTDVEIAIHFLKEAVKIAPVSYVTGNHEARIPEYQLFKNTIENIGVNVLTNTMIELKRGPALIYIAGIEDPAFNTGHSEFVTTHEQLEATLIENQAYTVLLAHRPEHFSLYKLMEVDLVLAGHAHGGQVRLPFIGGFVAPDQGFYPDYTSGPYKEESTTMIVSRGIGNSILPLRVNNPPELVTVTLASSQ</sequence>
<dbReference type="InterPro" id="IPR004843">
    <property type="entry name" value="Calcineurin-like_PHP"/>
</dbReference>
<dbReference type="CDD" id="cd07385">
    <property type="entry name" value="MPP_YkuE_C"/>
    <property type="match status" value="1"/>
</dbReference>
<reference evidence="4 5" key="1">
    <citation type="submission" date="2019-07" db="EMBL/GenBank/DDBJ databases">
        <title>Whole genome shotgun sequence of Halolactibacillus alkaliphilus NBRC 103919.</title>
        <authorList>
            <person name="Hosoyama A."/>
            <person name="Uohara A."/>
            <person name="Ohji S."/>
            <person name="Ichikawa N."/>
        </authorList>
    </citation>
    <scope>NUCLEOTIDE SEQUENCE [LARGE SCALE GENOMIC DNA]</scope>
    <source>
        <strain evidence="4 5">NBRC 103919</strain>
    </source>
</reference>
<comment type="caution">
    <text evidence="4">The sequence shown here is derived from an EMBL/GenBank/DDBJ whole genome shotgun (WGS) entry which is preliminary data.</text>
</comment>
<dbReference type="InterPro" id="IPR051158">
    <property type="entry name" value="Metallophosphoesterase_sf"/>
</dbReference>
<dbReference type="AlphaFoldDB" id="A0A511X4L8"/>
<dbReference type="STRING" id="442899.SAMN05720591_1447"/>
<evidence type="ECO:0000256" key="2">
    <source>
        <dbReference type="ARBA" id="ARBA00022801"/>
    </source>
</evidence>
<dbReference type="GO" id="GO:0009245">
    <property type="term" value="P:lipid A biosynthetic process"/>
    <property type="evidence" value="ECO:0007669"/>
    <property type="project" value="TreeGrafter"/>
</dbReference>
<proteinExistence type="predicted"/>
<keyword evidence="1" id="KW-0479">Metal-binding</keyword>
<evidence type="ECO:0000256" key="1">
    <source>
        <dbReference type="ARBA" id="ARBA00022723"/>
    </source>
</evidence>
<dbReference type="GO" id="GO:0016020">
    <property type="term" value="C:membrane"/>
    <property type="evidence" value="ECO:0007669"/>
    <property type="project" value="GOC"/>
</dbReference>
<name>A0A511X4L8_9BACI</name>
<dbReference type="PANTHER" id="PTHR31302:SF31">
    <property type="entry name" value="PHOSPHODIESTERASE YAEI"/>
    <property type="match status" value="1"/>
</dbReference>
<dbReference type="Proteomes" id="UP000321400">
    <property type="component" value="Unassembled WGS sequence"/>
</dbReference>
<organism evidence="4 5">
    <name type="scientific">Halolactibacillus alkaliphilus</name>
    <dbReference type="NCBI Taxonomy" id="442899"/>
    <lineage>
        <taxon>Bacteria</taxon>
        <taxon>Bacillati</taxon>
        <taxon>Bacillota</taxon>
        <taxon>Bacilli</taxon>
        <taxon>Bacillales</taxon>
        <taxon>Bacillaceae</taxon>
        <taxon>Halolactibacillus</taxon>
    </lineage>
</organism>
<dbReference type="Pfam" id="PF00149">
    <property type="entry name" value="Metallophos"/>
    <property type="match status" value="1"/>
</dbReference>
<keyword evidence="2" id="KW-0378">Hydrolase</keyword>
<keyword evidence="5" id="KW-1185">Reference proteome</keyword>
<dbReference type="EMBL" id="BJYE01000046">
    <property type="protein sequence ID" value="GEN57889.1"/>
    <property type="molecule type" value="Genomic_DNA"/>
</dbReference>
<dbReference type="Gene3D" id="3.60.21.10">
    <property type="match status" value="1"/>
</dbReference>
<gene>
    <name evidence="4" type="ORF">HAL01_23530</name>
</gene>
<feature type="domain" description="Calcineurin-like phosphoesterase" evidence="3">
    <location>
        <begin position="46"/>
        <end position="214"/>
    </location>
</feature>
<dbReference type="GO" id="GO:0046872">
    <property type="term" value="F:metal ion binding"/>
    <property type="evidence" value="ECO:0007669"/>
    <property type="project" value="UniProtKB-KW"/>
</dbReference>
<protein>
    <submittedName>
        <fullName evidence="4">Phosphoesterase</fullName>
    </submittedName>
</protein>
<dbReference type="SUPFAM" id="SSF56300">
    <property type="entry name" value="Metallo-dependent phosphatases"/>
    <property type="match status" value="1"/>
</dbReference>